<accession>A0A8J3MA17</accession>
<dbReference type="AlphaFoldDB" id="A0A8J3MA17"/>
<dbReference type="Proteomes" id="UP000626220">
    <property type="component" value="Unassembled WGS sequence"/>
</dbReference>
<keyword evidence="2" id="KW-1185">Reference proteome</keyword>
<sequence length="62" mass="6432">MATASSTNLEQSKVDPIGLSLPLVPQIIGPIANLQVPGVHAATVMAAVAYLDADEWVTYLIG</sequence>
<reference evidence="1" key="2">
    <citation type="submission" date="2020-09" db="EMBL/GenBank/DDBJ databases">
        <authorList>
            <person name="Sun Q."/>
            <person name="Kim S."/>
        </authorList>
    </citation>
    <scope>NUCLEOTIDE SEQUENCE</scope>
    <source>
        <strain evidence="1">KCTC 42650</strain>
    </source>
</reference>
<proteinExistence type="predicted"/>
<reference evidence="1" key="1">
    <citation type="journal article" date="2014" name="Int. J. Syst. Evol. Microbiol.">
        <title>Complete genome sequence of Corynebacterium casei LMG S-19264T (=DSM 44701T), isolated from a smear-ripened cheese.</title>
        <authorList>
            <consortium name="US DOE Joint Genome Institute (JGI-PGF)"/>
            <person name="Walter F."/>
            <person name="Albersmeier A."/>
            <person name="Kalinowski J."/>
            <person name="Ruckert C."/>
        </authorList>
    </citation>
    <scope>NUCLEOTIDE SEQUENCE</scope>
    <source>
        <strain evidence="1">KCTC 42650</strain>
    </source>
</reference>
<dbReference type="EMBL" id="BNCJ01000014">
    <property type="protein sequence ID" value="GHF63800.1"/>
    <property type="molecule type" value="Genomic_DNA"/>
</dbReference>
<evidence type="ECO:0000313" key="1">
    <source>
        <dbReference type="EMBL" id="GHF63800.1"/>
    </source>
</evidence>
<protein>
    <submittedName>
        <fullName evidence="1">Uncharacterized protein</fullName>
    </submittedName>
</protein>
<comment type="caution">
    <text evidence="1">The sequence shown here is derived from an EMBL/GenBank/DDBJ whole genome shotgun (WGS) entry which is preliminary data.</text>
</comment>
<organism evidence="1 2">
    <name type="scientific">Seohaeicola zhoushanensis</name>
    <dbReference type="NCBI Taxonomy" id="1569283"/>
    <lineage>
        <taxon>Bacteria</taxon>
        <taxon>Pseudomonadati</taxon>
        <taxon>Pseudomonadota</taxon>
        <taxon>Alphaproteobacteria</taxon>
        <taxon>Rhodobacterales</taxon>
        <taxon>Roseobacteraceae</taxon>
        <taxon>Seohaeicola</taxon>
    </lineage>
</organism>
<name>A0A8J3MA17_9RHOB</name>
<gene>
    <name evidence="1" type="ORF">GCM10017056_38930</name>
</gene>
<evidence type="ECO:0000313" key="2">
    <source>
        <dbReference type="Proteomes" id="UP000626220"/>
    </source>
</evidence>